<gene>
    <name evidence="3" type="ORF">GCM10009839_81670</name>
</gene>
<dbReference type="SUPFAM" id="SSF55961">
    <property type="entry name" value="Bet v1-like"/>
    <property type="match status" value="1"/>
</dbReference>
<name>A0ABP5GW90_9ACTN</name>
<evidence type="ECO:0000313" key="3">
    <source>
        <dbReference type="EMBL" id="GAA2059171.1"/>
    </source>
</evidence>
<comment type="caution">
    <text evidence="3">The sequence shown here is derived from an EMBL/GenBank/DDBJ whole genome shotgun (WGS) entry which is preliminary data.</text>
</comment>
<keyword evidence="4" id="KW-1185">Reference proteome</keyword>
<evidence type="ECO:0000256" key="1">
    <source>
        <dbReference type="ARBA" id="ARBA00006817"/>
    </source>
</evidence>
<dbReference type="Gene3D" id="3.30.530.20">
    <property type="match status" value="1"/>
</dbReference>
<dbReference type="CDD" id="cd08895">
    <property type="entry name" value="SRPBCC_CalC_Aha1-like_2"/>
    <property type="match status" value="1"/>
</dbReference>
<sequence length="160" mass="17742">MTTTHSRRFIRAPRAAVYHALIDAESVRHWMVPDDMTSEIHTFEGRQGGAFRISLTYDAPDGTGKTTGRTDTFHGTFVELVPDTKVVQSVEFETDVPDLRGLMTITYELHDADDGTELVGRHDDLPPGVSPADNELGTRMSMDKLARLVEGPSTNRQPCL</sequence>
<comment type="similarity">
    <text evidence="1">Belongs to the AHA1 family.</text>
</comment>
<dbReference type="InterPro" id="IPR023393">
    <property type="entry name" value="START-like_dom_sf"/>
</dbReference>
<feature type="domain" description="Activator of Hsp90 ATPase homologue 1/2-like C-terminal" evidence="2">
    <location>
        <begin position="11"/>
        <end position="150"/>
    </location>
</feature>
<dbReference type="Proteomes" id="UP001500751">
    <property type="component" value="Unassembled WGS sequence"/>
</dbReference>
<dbReference type="EMBL" id="BAAAQN010000074">
    <property type="protein sequence ID" value="GAA2059171.1"/>
    <property type="molecule type" value="Genomic_DNA"/>
</dbReference>
<protein>
    <submittedName>
        <fullName evidence="3">SRPBCC family protein</fullName>
    </submittedName>
</protein>
<proteinExistence type="inferred from homology"/>
<organism evidence="3 4">
    <name type="scientific">Catenulispora yoronensis</name>
    <dbReference type="NCBI Taxonomy" id="450799"/>
    <lineage>
        <taxon>Bacteria</taxon>
        <taxon>Bacillati</taxon>
        <taxon>Actinomycetota</taxon>
        <taxon>Actinomycetes</taxon>
        <taxon>Catenulisporales</taxon>
        <taxon>Catenulisporaceae</taxon>
        <taxon>Catenulispora</taxon>
    </lineage>
</organism>
<dbReference type="RefSeq" id="WP_344671102.1">
    <property type="nucleotide sequence ID" value="NZ_BAAAQN010000074.1"/>
</dbReference>
<accession>A0ABP5GW90</accession>
<dbReference type="Pfam" id="PF08327">
    <property type="entry name" value="AHSA1"/>
    <property type="match status" value="1"/>
</dbReference>
<evidence type="ECO:0000259" key="2">
    <source>
        <dbReference type="Pfam" id="PF08327"/>
    </source>
</evidence>
<dbReference type="InterPro" id="IPR013538">
    <property type="entry name" value="ASHA1/2-like_C"/>
</dbReference>
<evidence type="ECO:0000313" key="4">
    <source>
        <dbReference type="Proteomes" id="UP001500751"/>
    </source>
</evidence>
<reference evidence="4" key="1">
    <citation type="journal article" date="2019" name="Int. J. Syst. Evol. Microbiol.">
        <title>The Global Catalogue of Microorganisms (GCM) 10K type strain sequencing project: providing services to taxonomists for standard genome sequencing and annotation.</title>
        <authorList>
            <consortium name="The Broad Institute Genomics Platform"/>
            <consortium name="The Broad Institute Genome Sequencing Center for Infectious Disease"/>
            <person name="Wu L."/>
            <person name="Ma J."/>
        </authorList>
    </citation>
    <scope>NUCLEOTIDE SEQUENCE [LARGE SCALE GENOMIC DNA]</scope>
    <source>
        <strain evidence="4">JCM 16014</strain>
    </source>
</reference>